<sequence length="87" mass="9312">RTCRNQASPRQDPGDPNPPWFRRAVIVQSVKTCVSIIVVFSIKQRKPQRKGSPCAAVSARPAGFPPSISVAFSQPLCAIVPASQPAS</sequence>
<organism evidence="1 2">
    <name type="scientific">Anopheles albimanus</name>
    <name type="common">New world malaria mosquito</name>
    <dbReference type="NCBI Taxonomy" id="7167"/>
    <lineage>
        <taxon>Eukaryota</taxon>
        <taxon>Metazoa</taxon>
        <taxon>Ecdysozoa</taxon>
        <taxon>Arthropoda</taxon>
        <taxon>Hexapoda</taxon>
        <taxon>Insecta</taxon>
        <taxon>Pterygota</taxon>
        <taxon>Neoptera</taxon>
        <taxon>Endopterygota</taxon>
        <taxon>Diptera</taxon>
        <taxon>Nematocera</taxon>
        <taxon>Culicoidea</taxon>
        <taxon>Culicidae</taxon>
        <taxon>Anophelinae</taxon>
        <taxon>Anopheles</taxon>
    </lineage>
</organism>
<accession>A0A182FY11</accession>
<keyword evidence="2" id="KW-1185">Reference proteome</keyword>
<evidence type="ECO:0000313" key="1">
    <source>
        <dbReference type="EnsemblMetazoa" id="AALB014517-PA"/>
    </source>
</evidence>
<dbReference type="Proteomes" id="UP000069272">
    <property type="component" value="Chromosome 3L"/>
</dbReference>
<protein>
    <submittedName>
        <fullName evidence="1">Uncharacterized protein</fullName>
    </submittedName>
</protein>
<dbReference type="EnsemblMetazoa" id="AALB014517-RA">
    <property type="protein sequence ID" value="AALB014517-PA"/>
    <property type="gene ID" value="AALB014517"/>
</dbReference>
<proteinExistence type="predicted"/>
<reference evidence="1" key="2">
    <citation type="submission" date="2022-08" db="UniProtKB">
        <authorList>
            <consortium name="EnsemblMetazoa"/>
        </authorList>
    </citation>
    <scope>IDENTIFICATION</scope>
    <source>
        <strain evidence="1">STECLA/ALBI9_A</strain>
    </source>
</reference>
<dbReference type="VEuPathDB" id="VectorBase:AALB014517"/>
<evidence type="ECO:0000313" key="2">
    <source>
        <dbReference type="Proteomes" id="UP000069272"/>
    </source>
</evidence>
<dbReference type="AlphaFoldDB" id="A0A182FY11"/>
<reference evidence="1 2" key="1">
    <citation type="journal article" date="2017" name="G3 (Bethesda)">
        <title>The Physical Genome Mapping of Anopheles albimanus Corrected Scaffold Misassemblies and Identified Interarm Rearrangements in Genus Anopheles.</title>
        <authorList>
            <person name="Artemov G.N."/>
            <person name="Peery A.N."/>
            <person name="Jiang X."/>
            <person name="Tu Z."/>
            <person name="Stegniy V.N."/>
            <person name="Sharakhova M.V."/>
            <person name="Sharakhov I.V."/>
        </authorList>
    </citation>
    <scope>NUCLEOTIDE SEQUENCE [LARGE SCALE GENOMIC DNA]</scope>
    <source>
        <strain evidence="1 2">ALBI9_A</strain>
    </source>
</reference>
<name>A0A182FY11_ANOAL</name>